<dbReference type="EMBL" id="CAJNIZ010044071">
    <property type="protein sequence ID" value="CAE7677218.1"/>
    <property type="molecule type" value="Genomic_DNA"/>
</dbReference>
<proteinExistence type="predicted"/>
<protein>
    <submittedName>
        <fullName evidence="2">Uncharacterized protein</fullName>
    </submittedName>
</protein>
<feature type="region of interest" description="Disordered" evidence="1">
    <location>
        <begin position="59"/>
        <end position="79"/>
    </location>
</feature>
<evidence type="ECO:0000313" key="3">
    <source>
        <dbReference type="Proteomes" id="UP000649617"/>
    </source>
</evidence>
<feature type="region of interest" description="Disordered" evidence="1">
    <location>
        <begin position="35"/>
        <end position="54"/>
    </location>
</feature>
<evidence type="ECO:0000256" key="1">
    <source>
        <dbReference type="SAM" id="MobiDB-lite"/>
    </source>
</evidence>
<name>A0A812WJ09_SYMPI</name>
<reference evidence="2" key="1">
    <citation type="submission" date="2021-02" db="EMBL/GenBank/DDBJ databases">
        <authorList>
            <person name="Dougan E. K."/>
            <person name="Rhodes N."/>
            <person name="Thang M."/>
            <person name="Chan C."/>
        </authorList>
    </citation>
    <scope>NUCLEOTIDE SEQUENCE</scope>
</reference>
<comment type="caution">
    <text evidence="2">The sequence shown here is derived from an EMBL/GenBank/DDBJ whole genome shotgun (WGS) entry which is preliminary data.</text>
</comment>
<organism evidence="2 3">
    <name type="scientific">Symbiodinium pilosum</name>
    <name type="common">Dinoflagellate</name>
    <dbReference type="NCBI Taxonomy" id="2952"/>
    <lineage>
        <taxon>Eukaryota</taxon>
        <taxon>Sar</taxon>
        <taxon>Alveolata</taxon>
        <taxon>Dinophyceae</taxon>
        <taxon>Suessiales</taxon>
        <taxon>Symbiodiniaceae</taxon>
        <taxon>Symbiodinium</taxon>
    </lineage>
</organism>
<dbReference type="OrthoDB" id="441304at2759"/>
<gene>
    <name evidence="2" type="ORF">SPIL2461_LOCUS18795</name>
</gene>
<dbReference type="AlphaFoldDB" id="A0A812WJ09"/>
<feature type="compositionally biased region" description="Pro residues" evidence="1">
    <location>
        <begin position="193"/>
        <end position="206"/>
    </location>
</feature>
<evidence type="ECO:0000313" key="2">
    <source>
        <dbReference type="EMBL" id="CAE7677218.1"/>
    </source>
</evidence>
<dbReference type="Proteomes" id="UP000649617">
    <property type="component" value="Unassembled WGS sequence"/>
</dbReference>
<feature type="region of interest" description="Disordered" evidence="1">
    <location>
        <begin position="193"/>
        <end position="216"/>
    </location>
</feature>
<accession>A0A812WJ09</accession>
<keyword evidence="3" id="KW-1185">Reference proteome</keyword>
<sequence length="382" mass="41057">MAEAAESELPQFMEGRYDIYEKNTFLDFPAPKPLKLEKAQTDPPPGLEGLCGLSGKFVSETDRSEDSTAADETEAAPPPLPLEVFVTPDCFEDVDLPIPLSAAAPAFIPLPGTLPGPLGCPLPAMHTPQNLLPGIPDAFTFDNTLSMGSPPMQEIYRPKTQILLEEMLAPSVVPSVVPVTELASPKFPPPPPPMPAPVLAEPPSPEVPAEAPVEGPLPPRGNLQLGQIICEEAASGIWDVHWSVDSRQLYTTTVRLVSSIFMLEFPGAGKMPFKVSLQPKVVINNKRGGGFKKAKGRGCIVLKCEAEDLQGSPKLNVTFRVGRAARAQPPRSVEAHSFSEQSCCCLPEAQQEWDFRSLADEASGSLLVSLRIARATDHESKG</sequence>